<feature type="region of interest" description="Disordered" evidence="6">
    <location>
        <begin position="47"/>
        <end position="107"/>
    </location>
</feature>
<comment type="caution">
    <text evidence="8">The sequence shown here is derived from an EMBL/GenBank/DDBJ whole genome shotgun (WGS) entry which is preliminary data.</text>
</comment>
<keyword evidence="3" id="KW-0732">Signal</keyword>
<evidence type="ECO:0000313" key="8">
    <source>
        <dbReference type="EMBL" id="MQS03435.1"/>
    </source>
</evidence>
<keyword evidence="5" id="KW-0624">Polysaccharide degradation</keyword>
<evidence type="ECO:0000259" key="7">
    <source>
        <dbReference type="PROSITE" id="PS50853"/>
    </source>
</evidence>
<organism evidence="8 9">
    <name type="scientific">Streptomyces alkaliterrae</name>
    <dbReference type="NCBI Taxonomy" id="2213162"/>
    <lineage>
        <taxon>Bacteria</taxon>
        <taxon>Bacillati</taxon>
        <taxon>Actinomycetota</taxon>
        <taxon>Actinomycetes</taxon>
        <taxon>Kitasatosporales</taxon>
        <taxon>Streptomycetaceae</taxon>
        <taxon>Streptomyces</taxon>
    </lineage>
</organism>
<keyword evidence="4" id="KW-0378">Hydrolase</keyword>
<name>A0A5P0YT11_9ACTN</name>
<dbReference type="InterPro" id="IPR055372">
    <property type="entry name" value="CBM96"/>
</dbReference>
<dbReference type="SMART" id="SM00060">
    <property type="entry name" value="FN3"/>
    <property type="match status" value="1"/>
</dbReference>
<dbReference type="InterPro" id="IPR024301">
    <property type="entry name" value="Amidase_6"/>
</dbReference>
<dbReference type="InterPro" id="IPR003961">
    <property type="entry name" value="FN3_dom"/>
</dbReference>
<dbReference type="Pfam" id="PF12671">
    <property type="entry name" value="Amidase_6"/>
    <property type="match status" value="1"/>
</dbReference>
<dbReference type="InterPro" id="IPR036116">
    <property type="entry name" value="FN3_sf"/>
</dbReference>
<dbReference type="Pfam" id="PF24517">
    <property type="entry name" value="CBM96"/>
    <property type="match status" value="1"/>
</dbReference>
<evidence type="ECO:0000256" key="1">
    <source>
        <dbReference type="ARBA" id="ARBA00004613"/>
    </source>
</evidence>
<keyword evidence="2" id="KW-0964">Secreted</keyword>
<protein>
    <submittedName>
        <fullName evidence="8">DNRLRE domain-containing protein</fullName>
    </submittedName>
</protein>
<dbReference type="GO" id="GO:0000272">
    <property type="term" value="P:polysaccharide catabolic process"/>
    <property type="evidence" value="ECO:0007669"/>
    <property type="project" value="UniProtKB-KW"/>
</dbReference>
<comment type="subcellular location">
    <subcellularLocation>
        <location evidence="1">Secreted</location>
    </subcellularLocation>
</comment>
<dbReference type="PROSITE" id="PS50853">
    <property type="entry name" value="FN3"/>
    <property type="match status" value="1"/>
</dbReference>
<dbReference type="NCBIfam" id="NF033679">
    <property type="entry name" value="DNRLRE_dom"/>
    <property type="match status" value="2"/>
</dbReference>
<keyword evidence="4" id="KW-0326">Glycosidase</keyword>
<feature type="compositionally biased region" description="Low complexity" evidence="6">
    <location>
        <begin position="47"/>
        <end position="68"/>
    </location>
</feature>
<dbReference type="CDD" id="cd00063">
    <property type="entry name" value="FN3"/>
    <property type="match status" value="1"/>
</dbReference>
<dbReference type="GO" id="GO:0016798">
    <property type="term" value="F:hydrolase activity, acting on glycosyl bonds"/>
    <property type="evidence" value="ECO:0007669"/>
    <property type="project" value="UniProtKB-KW"/>
</dbReference>
<keyword evidence="5" id="KW-0119">Carbohydrate metabolism</keyword>
<gene>
    <name evidence="8" type="ORF">FNX44_016460</name>
</gene>
<evidence type="ECO:0000256" key="5">
    <source>
        <dbReference type="ARBA" id="ARBA00023326"/>
    </source>
</evidence>
<reference evidence="8 9" key="1">
    <citation type="submission" date="2019-10" db="EMBL/GenBank/DDBJ databases">
        <title>Streptomyces sp. nov., a novel actinobacterium isolated from alkaline environment.</title>
        <authorList>
            <person name="Golinska P."/>
        </authorList>
    </citation>
    <scope>NUCLEOTIDE SEQUENCE [LARGE SCALE GENOMIC DNA]</scope>
    <source>
        <strain evidence="8 9">OF1</strain>
    </source>
</reference>
<dbReference type="Proteomes" id="UP000320857">
    <property type="component" value="Unassembled WGS sequence"/>
</dbReference>
<proteinExistence type="predicted"/>
<dbReference type="Pfam" id="PF00041">
    <property type="entry name" value="fn3"/>
    <property type="match status" value="1"/>
</dbReference>
<keyword evidence="9" id="KW-1185">Reference proteome</keyword>
<evidence type="ECO:0000256" key="6">
    <source>
        <dbReference type="SAM" id="MobiDB-lite"/>
    </source>
</evidence>
<dbReference type="InterPro" id="IPR013783">
    <property type="entry name" value="Ig-like_fold"/>
</dbReference>
<evidence type="ECO:0000256" key="2">
    <source>
        <dbReference type="ARBA" id="ARBA00022525"/>
    </source>
</evidence>
<dbReference type="EMBL" id="VJYK02000169">
    <property type="protein sequence ID" value="MQS03435.1"/>
    <property type="molecule type" value="Genomic_DNA"/>
</dbReference>
<sequence>MSRPRGLQMKKLHRLRPGMPTRHVAHAVIGALVVGWAVTGETVASAEAPTAVPAAADSESSEDAAIGAARRRAAATGERSEVEALRTESSTTYANPDGSLTEESTTGPIRVRDARGEWRKVDTTLVYRDGVVRPKQAATDIAFSGGADAPLAQVSAGEQSFGISWDGELPRPTLRGNTALYRDVQADTDLVLTALPEGFSHHFVLKKRPKEKVELRIPVVAEGLDLKKTADKRLLWKDADGDEVATAPVPVMWGAAEGTASGEPEKVTDVAVSVETSRDEQTLVLKPDDSFLADEGVKYPVVVDPTNTLLGPATDTWIQDSAYPSSQRGSTELKAGTYNGTERARSYLKFNTTRFAGKRIVDASLRLYSHWSSSCSTANSGIQVRRITSDWDPSAISWSRQPSTTTAAASVSKAAKGYNSTCPAGQVSWNVNGIVQAWADGQPDHGLRLAAVDETDPLTWRRYRSANYVSGSHDAANEPSLIVTYNSVPGAPTALGLSPLKADTMLTTAGTLTPTLRAKVSDSDAQSSLVTEFQVQPDPAFADTTYTWTGKTTAFAPGATATVQVPAASALPDGAHLRMRARTSDGVDTSAWSGWTVFRVDATAIAPADPPAALQTGATDTPTPLVSGIVTSPNGGMVEAQFRLRNPEGTETLGTQLVENGQRASFQIPADRLTGTGPFAWSMRACYASKCSAWTTFASIAAGSSGGLPTPPVPMSSATVPLSTASACVGDSGCVGRAGTPLRVGEISGRSWRTYLKADLSKLPAGAQVTNAVLNLHTSGTTPRVAVHALNEEWTTEGTGDSLDAVSAPEANLMATAPWELDVTALVTGWTDGANVNHGLVLRMPKDAASGAGISFSSATLTVEYGVATAPSTPTGLRARAGDGGALVTWNASKDSGYNDSVLTYEVSAVDATGAVVAKKTTEGTDVVLTGLTNGTSYTFRVTASNPYGTSGRVTSGAITPVRASPDGASYVQAVREYLQASASMTTGAHHTASSATRGRPNAARYSSLLKAEESWLIDTRDALNADDLTFTSITSTVSDALVMPAGDGSVAVRAKVREQRFLADSPADPETSEETVLFSFAGDTPSLRSKMDATQYEQKLPRGEEAFIMTTYGTVEDGAPSVRPSSTGGLVSEQRLEGPLFVTPFAIIDAKGTSKWARANYNAPHEYSQNCTNYVSKALYHGGGMRMKGTNKDKRSINVWWRTKHIAPPHSGGGIYYKNSHTWTVADHLRRFLEKHSKGVVNTETKQQHAKVGDVVFFKWGGKGTWDHAGVVTKMSKGKAYVSAQNKNRLDQRLDVYIKSKKGTWADIVRVEPRWY</sequence>
<evidence type="ECO:0000313" key="9">
    <source>
        <dbReference type="Proteomes" id="UP000320857"/>
    </source>
</evidence>
<dbReference type="PANTHER" id="PTHR40032">
    <property type="entry name" value="EXPORTED PROTEIN-RELATED"/>
    <property type="match status" value="1"/>
</dbReference>
<dbReference type="PANTHER" id="PTHR40032:SF1">
    <property type="entry name" value="EXPORTED PROTEIN"/>
    <property type="match status" value="1"/>
</dbReference>
<accession>A0A5P0YT11</accession>
<dbReference type="Gene3D" id="2.60.40.10">
    <property type="entry name" value="Immunoglobulins"/>
    <property type="match status" value="1"/>
</dbReference>
<feature type="domain" description="Fibronectin type-III" evidence="7">
    <location>
        <begin position="870"/>
        <end position="967"/>
    </location>
</feature>
<evidence type="ECO:0000256" key="4">
    <source>
        <dbReference type="ARBA" id="ARBA00023295"/>
    </source>
</evidence>
<evidence type="ECO:0000256" key="3">
    <source>
        <dbReference type="ARBA" id="ARBA00022729"/>
    </source>
</evidence>
<dbReference type="SUPFAM" id="SSF49265">
    <property type="entry name" value="Fibronectin type III"/>
    <property type="match status" value="1"/>
</dbReference>
<dbReference type="OrthoDB" id="5994822at2"/>
<dbReference type="GO" id="GO:0005576">
    <property type="term" value="C:extracellular region"/>
    <property type="evidence" value="ECO:0007669"/>
    <property type="project" value="UniProtKB-SubCell"/>
</dbReference>